<comment type="caution">
    <text evidence="2">The sequence shown here is derived from an EMBL/GenBank/DDBJ whole genome shotgun (WGS) entry which is preliminary data.</text>
</comment>
<organism evidence="2 3">
    <name type="scientific">Staurois parvus</name>
    <dbReference type="NCBI Taxonomy" id="386267"/>
    <lineage>
        <taxon>Eukaryota</taxon>
        <taxon>Metazoa</taxon>
        <taxon>Chordata</taxon>
        <taxon>Craniata</taxon>
        <taxon>Vertebrata</taxon>
        <taxon>Euteleostomi</taxon>
        <taxon>Amphibia</taxon>
        <taxon>Batrachia</taxon>
        <taxon>Anura</taxon>
        <taxon>Neobatrachia</taxon>
        <taxon>Ranoidea</taxon>
        <taxon>Ranidae</taxon>
        <taxon>Staurois</taxon>
    </lineage>
</organism>
<dbReference type="InterPro" id="IPR036397">
    <property type="entry name" value="RNaseH_sf"/>
</dbReference>
<evidence type="ECO:0000313" key="2">
    <source>
        <dbReference type="EMBL" id="CAI9624460.1"/>
    </source>
</evidence>
<keyword evidence="3" id="KW-1185">Reference proteome</keyword>
<sequence length="148" mass="16298">MTERVQRMLKCTVRRSHQLSAESVAKDLQTLCGLQISTKTVCRELHGTSFCGQAAASKPYITNCNAKRRMQWCKARHYWTLEQLRHVLWGDESHFSSNPIDVYGFGGCQEKGTCPTALCQVLGGGGIMVWGCFSGVGFGPLVPVKGTL</sequence>
<feature type="non-terminal residue" evidence="2">
    <location>
        <position position="148"/>
    </location>
</feature>
<gene>
    <name evidence="2" type="ORF">SPARVUS_LOCUS16655500</name>
</gene>
<dbReference type="Proteomes" id="UP001162483">
    <property type="component" value="Unassembled WGS sequence"/>
</dbReference>
<dbReference type="Gene3D" id="3.30.420.10">
    <property type="entry name" value="Ribonuclease H-like superfamily/Ribonuclease H"/>
    <property type="match status" value="1"/>
</dbReference>
<accession>A0ABN9HRP4</accession>
<dbReference type="InterPro" id="IPR002492">
    <property type="entry name" value="Transposase_Tc1-like"/>
</dbReference>
<protein>
    <recommendedName>
        <fullName evidence="1">Transposase Tc1-like domain-containing protein</fullName>
    </recommendedName>
</protein>
<reference evidence="2" key="1">
    <citation type="submission" date="2023-05" db="EMBL/GenBank/DDBJ databases">
        <authorList>
            <person name="Stuckert A."/>
        </authorList>
    </citation>
    <scope>NUCLEOTIDE SEQUENCE</scope>
</reference>
<evidence type="ECO:0000313" key="3">
    <source>
        <dbReference type="Proteomes" id="UP001162483"/>
    </source>
</evidence>
<proteinExistence type="predicted"/>
<dbReference type="EMBL" id="CATNWA010021920">
    <property type="protein sequence ID" value="CAI9624460.1"/>
    <property type="molecule type" value="Genomic_DNA"/>
</dbReference>
<feature type="domain" description="Transposase Tc1-like" evidence="1">
    <location>
        <begin position="7"/>
        <end position="75"/>
    </location>
</feature>
<dbReference type="Pfam" id="PF01498">
    <property type="entry name" value="HTH_Tnp_Tc3_2"/>
    <property type="match status" value="1"/>
</dbReference>
<name>A0ABN9HRP4_9NEOB</name>
<evidence type="ECO:0000259" key="1">
    <source>
        <dbReference type="Pfam" id="PF01498"/>
    </source>
</evidence>